<protein>
    <submittedName>
        <fullName evidence="10 11">Nuclease HARBI1</fullName>
    </submittedName>
</protein>
<dbReference type="InterPro" id="IPR027806">
    <property type="entry name" value="HARBI1_dom"/>
</dbReference>
<evidence type="ECO:0000259" key="8">
    <source>
        <dbReference type="Pfam" id="PF13359"/>
    </source>
</evidence>
<dbReference type="RefSeq" id="XP_030767646.1">
    <property type="nucleotide sequence ID" value="XM_030911786.1"/>
</dbReference>
<evidence type="ECO:0000256" key="1">
    <source>
        <dbReference type="ARBA" id="ARBA00001968"/>
    </source>
</evidence>
<dbReference type="KEGG" id="soy:115891338"/>
<evidence type="ECO:0000313" key="9">
    <source>
        <dbReference type="Proteomes" id="UP000504635"/>
    </source>
</evidence>
<accession>A0A6J2YQR8</accession>
<evidence type="ECO:0000256" key="3">
    <source>
        <dbReference type="ARBA" id="ARBA00006958"/>
    </source>
</evidence>
<dbReference type="GeneID" id="115890342"/>
<evidence type="ECO:0000256" key="7">
    <source>
        <dbReference type="ARBA" id="ARBA00023242"/>
    </source>
</evidence>
<reference evidence="10 11" key="1">
    <citation type="submission" date="2025-04" db="UniProtKB">
        <authorList>
            <consortium name="RefSeq"/>
        </authorList>
    </citation>
    <scope>IDENTIFICATION</scope>
    <source>
        <tissue evidence="10 11">Gonads</tissue>
    </source>
</reference>
<comment type="similarity">
    <text evidence="3">Belongs to the HARBI1 family.</text>
</comment>
<dbReference type="PANTHER" id="PTHR22930:SF289">
    <property type="entry name" value="DDE TNP4 DOMAIN-CONTAINING PROTEIN-RELATED"/>
    <property type="match status" value="1"/>
</dbReference>
<organism evidence="9 10">
    <name type="scientific">Sitophilus oryzae</name>
    <name type="common">Rice weevil</name>
    <name type="synonym">Curculio oryzae</name>
    <dbReference type="NCBI Taxonomy" id="7048"/>
    <lineage>
        <taxon>Eukaryota</taxon>
        <taxon>Metazoa</taxon>
        <taxon>Ecdysozoa</taxon>
        <taxon>Arthropoda</taxon>
        <taxon>Hexapoda</taxon>
        <taxon>Insecta</taxon>
        <taxon>Pterygota</taxon>
        <taxon>Neoptera</taxon>
        <taxon>Endopterygota</taxon>
        <taxon>Coleoptera</taxon>
        <taxon>Polyphaga</taxon>
        <taxon>Cucujiformia</taxon>
        <taxon>Curculionidae</taxon>
        <taxon>Dryophthorinae</taxon>
        <taxon>Sitophilus</taxon>
    </lineage>
</organism>
<dbReference type="KEGG" id="soy:115890342"/>
<proteinExistence type="inferred from homology"/>
<comment type="subcellular location">
    <subcellularLocation>
        <location evidence="2">Nucleus</location>
    </subcellularLocation>
</comment>
<dbReference type="GO" id="GO:0005634">
    <property type="term" value="C:nucleus"/>
    <property type="evidence" value="ECO:0007669"/>
    <property type="project" value="UniProtKB-SubCell"/>
</dbReference>
<evidence type="ECO:0000256" key="5">
    <source>
        <dbReference type="ARBA" id="ARBA00022723"/>
    </source>
</evidence>
<evidence type="ECO:0000256" key="6">
    <source>
        <dbReference type="ARBA" id="ARBA00022801"/>
    </source>
</evidence>
<dbReference type="PANTHER" id="PTHR22930">
    <property type="match status" value="1"/>
</dbReference>
<dbReference type="AlphaFoldDB" id="A0A6J2YQR8"/>
<dbReference type="GO" id="GO:0046872">
    <property type="term" value="F:metal ion binding"/>
    <property type="evidence" value="ECO:0007669"/>
    <property type="project" value="UniProtKB-KW"/>
</dbReference>
<dbReference type="RefSeq" id="XP_030766393.1">
    <property type="nucleotide sequence ID" value="XM_030910533.1"/>
</dbReference>
<dbReference type="GO" id="GO:0016787">
    <property type="term" value="F:hydrolase activity"/>
    <property type="evidence" value="ECO:0007669"/>
    <property type="project" value="UniProtKB-KW"/>
</dbReference>
<dbReference type="Pfam" id="PF13359">
    <property type="entry name" value="DDE_Tnp_4"/>
    <property type="match status" value="1"/>
</dbReference>
<feature type="domain" description="DDE Tnp4" evidence="8">
    <location>
        <begin position="151"/>
        <end position="301"/>
    </location>
</feature>
<keyword evidence="9" id="KW-1185">Reference proteome</keyword>
<evidence type="ECO:0000256" key="4">
    <source>
        <dbReference type="ARBA" id="ARBA00022722"/>
    </source>
</evidence>
<gene>
    <name evidence="10" type="primary">LOC115890342</name>
    <name evidence="11" type="synonym">LOC115891338</name>
</gene>
<comment type="cofactor">
    <cofactor evidence="1">
        <name>a divalent metal cation</name>
        <dbReference type="ChEBI" id="CHEBI:60240"/>
    </cofactor>
</comment>
<dbReference type="OrthoDB" id="6735372at2759"/>
<sequence>MLSSSSSSSSEEEEIVVRRPKIYPKRKDYVHEYDELDFFDRFRLTKATVINLLEKIENLIVLPTNRGGCIDPMKQLLLTLRFYATGNILLSVGDFMGVSKSSASRIVQRVSQAIASLRPQYINMYGTNQEMEAACEDFYRIARFPKCIGAIDCTLIKIDSVGGDDAEIFRCRKGYFAVNVQTVSDADLRIRNIVCRWPGSTHDQTIFNNSNLKQQFENNMYGQYLLIGDSGYTLKPYLMTQLQTVETAAQNLYNESLIRTRNVVERQYGVWKRRFPILRLGMRLKLETIRNIIVATAVLHNLALAMGEEFPDDWLEQEEGDDIHENHVNFDNNNNNGRQVRDLLVHQHFGRL</sequence>
<evidence type="ECO:0000256" key="2">
    <source>
        <dbReference type="ARBA" id="ARBA00004123"/>
    </source>
</evidence>
<keyword evidence="7" id="KW-0539">Nucleus</keyword>
<evidence type="ECO:0000313" key="11">
    <source>
        <dbReference type="RefSeq" id="XP_030767646.1"/>
    </source>
</evidence>
<dbReference type="InterPro" id="IPR045249">
    <property type="entry name" value="HARBI1-like"/>
</dbReference>
<name>A0A6J2YQR8_SITOR</name>
<keyword evidence="4" id="KW-0540">Nuclease</keyword>
<keyword evidence="6" id="KW-0378">Hydrolase</keyword>
<dbReference type="Proteomes" id="UP000504635">
    <property type="component" value="Unplaced"/>
</dbReference>
<evidence type="ECO:0000313" key="10">
    <source>
        <dbReference type="RefSeq" id="XP_030766393.1"/>
    </source>
</evidence>
<dbReference type="GO" id="GO:0004518">
    <property type="term" value="F:nuclease activity"/>
    <property type="evidence" value="ECO:0007669"/>
    <property type="project" value="UniProtKB-KW"/>
</dbReference>
<keyword evidence="5" id="KW-0479">Metal-binding</keyword>